<organism evidence="2 3">
    <name type="scientific">Candidatus Kinetoplastidibacterium blastocrithidiae TCC012E</name>
    <dbReference type="NCBI Taxonomy" id="1208922"/>
    <lineage>
        <taxon>Bacteria</taxon>
        <taxon>Pseudomonadati</taxon>
        <taxon>Pseudomonadota</taxon>
        <taxon>Betaproteobacteria</taxon>
        <taxon>Candidatus Kinetoplastidibacterium</taxon>
    </lineage>
</organism>
<keyword evidence="3" id="KW-1185">Reference proteome</keyword>
<dbReference type="AlphaFoldDB" id="M1LCA2"/>
<evidence type="ECO:0000313" key="3">
    <source>
        <dbReference type="Proteomes" id="UP000011563"/>
    </source>
</evidence>
<keyword evidence="1" id="KW-0812">Transmembrane</keyword>
<protein>
    <submittedName>
        <fullName evidence="2">Uncharacterized protein</fullName>
    </submittedName>
</protein>
<dbReference type="EMBL" id="CP003807">
    <property type="protein sequence ID" value="AGF50073.1"/>
    <property type="molecule type" value="Genomic_DNA"/>
</dbReference>
<dbReference type="HOGENOM" id="CLU_2615427_0_0_4"/>
<proteinExistence type="predicted"/>
<accession>M1LCA2</accession>
<gene>
    <name evidence="2" type="ORF">BCUE_0075</name>
</gene>
<reference evidence="2 3" key="1">
    <citation type="journal article" date="2013" name="Genome Biol. Evol.">
        <title>Genome evolution and phylogenomic analysis of candidatus kinetoplastibacterium, the betaproteobacterial endosymbionts of strigomonas and angomonas.</title>
        <authorList>
            <person name="Alves J.M."/>
            <person name="Serrano M.G."/>
            <person name="Maia da Silva F."/>
            <person name="Voegtly L.J."/>
            <person name="Matveyev A.V."/>
            <person name="Teixeira M.M."/>
            <person name="Camargo E.P."/>
            <person name="Buck G.A."/>
        </authorList>
    </citation>
    <scope>NUCLEOTIDE SEQUENCE [LARGE SCALE GENOMIC DNA]</scope>
    <source>
        <strain evidence="2 3">TCC012E</strain>
    </source>
</reference>
<dbReference type="KEGG" id="kbt:BCUE_0075"/>
<keyword evidence="1" id="KW-1133">Transmembrane helix</keyword>
<evidence type="ECO:0000256" key="1">
    <source>
        <dbReference type="SAM" id="Phobius"/>
    </source>
</evidence>
<sequence>MKERTLAIVSIFILFSLMILIFTNWISLYKNYTSKQCDIKTVEYWGNNFFVISINKNDETVKIINGESMNKTLSSSIVKINNPNIIINNKN</sequence>
<evidence type="ECO:0000313" key="2">
    <source>
        <dbReference type="EMBL" id="AGF50073.1"/>
    </source>
</evidence>
<keyword evidence="1" id="KW-0472">Membrane</keyword>
<feature type="transmembrane region" description="Helical" evidence="1">
    <location>
        <begin position="6"/>
        <end position="26"/>
    </location>
</feature>
<name>M1LCA2_9PROT</name>
<dbReference type="Proteomes" id="UP000011563">
    <property type="component" value="Chromosome"/>
</dbReference>